<feature type="domain" description="DUF3887" evidence="1">
    <location>
        <begin position="35"/>
        <end position="118"/>
    </location>
</feature>
<reference evidence="3 7" key="3">
    <citation type="submission" date="2018-10" db="EMBL/GenBank/DDBJ databases">
        <title>Cultivation of a novel Methanohalophilus strain from Kebrit Deep of the Red Sea and a genomic comparison of members of the genus Methanohalophilus.</title>
        <authorList>
            <person name="Guan Y."/>
            <person name="Ngugi D.K."/>
            <person name="Stingl U."/>
        </authorList>
    </citation>
    <scope>NUCLEOTIDE SEQUENCE [LARGE SCALE GENOMIC DNA]</scope>
    <source>
        <strain evidence="3 7">DSM 3094</strain>
    </source>
</reference>
<dbReference type="AlphaFoldDB" id="A0A1L3Q4J7"/>
<dbReference type="EMBL" id="RJJG01000004">
    <property type="protein sequence ID" value="RNI08985.1"/>
    <property type="molecule type" value="Genomic_DNA"/>
</dbReference>
<evidence type="ECO:0000313" key="7">
    <source>
        <dbReference type="Proteomes" id="UP000267921"/>
    </source>
</evidence>
<reference evidence="2 5" key="1">
    <citation type="submission" date="2016-10" db="EMBL/GenBank/DDBJ databases">
        <title>Methanohalophilus halophilus.</title>
        <authorList>
            <person name="L'haridon S."/>
        </authorList>
    </citation>
    <scope>NUCLEOTIDE SEQUENCE [LARGE SCALE GENOMIC DNA]</scope>
    <source>
        <strain evidence="2 5">Z-7982</strain>
    </source>
</reference>
<dbReference type="OrthoDB" id="106805at2157"/>
<reference evidence="4 6" key="2">
    <citation type="submission" date="2016-10" db="EMBL/GenBank/DDBJ databases">
        <authorList>
            <person name="de Groot N.N."/>
        </authorList>
    </citation>
    <scope>NUCLEOTIDE SEQUENCE [LARGE SCALE GENOMIC DNA]</scope>
    <source>
        <strain evidence="4 6">Z-7982</strain>
    </source>
</reference>
<dbReference type="STRING" id="2177.BHR79_09435"/>
<gene>
    <name evidence="2" type="ORF">BHR79_09435</name>
    <name evidence="3" type="ORF">EFE40_05830</name>
    <name evidence="4" type="ORF">SAMN04515625_0802</name>
</gene>
<dbReference type="Proteomes" id="UP000186879">
    <property type="component" value="Chromosome"/>
</dbReference>
<dbReference type="Proteomes" id="UP000198669">
    <property type="component" value="Unassembled WGS sequence"/>
</dbReference>
<dbReference type="Gene3D" id="3.10.450.590">
    <property type="match status" value="1"/>
</dbReference>
<evidence type="ECO:0000313" key="2">
    <source>
        <dbReference type="EMBL" id="APH39681.1"/>
    </source>
</evidence>
<name>A0A1L3Q4J7_9EURY</name>
<organism evidence="2 5">
    <name type="scientific">Methanohalophilus halophilus</name>
    <dbReference type="NCBI Taxonomy" id="2177"/>
    <lineage>
        <taxon>Archaea</taxon>
        <taxon>Methanobacteriati</taxon>
        <taxon>Methanobacteriota</taxon>
        <taxon>Stenosarchaea group</taxon>
        <taxon>Methanomicrobia</taxon>
        <taxon>Methanosarcinales</taxon>
        <taxon>Methanosarcinaceae</taxon>
        <taxon>Methanohalophilus</taxon>
    </lineage>
</organism>
<accession>A0A1L3Q4J7</accession>
<evidence type="ECO:0000313" key="5">
    <source>
        <dbReference type="Proteomes" id="UP000186879"/>
    </source>
</evidence>
<dbReference type="EMBL" id="CP017921">
    <property type="protein sequence ID" value="APH39681.1"/>
    <property type="molecule type" value="Genomic_DNA"/>
</dbReference>
<evidence type="ECO:0000259" key="1">
    <source>
        <dbReference type="Pfam" id="PF13026"/>
    </source>
</evidence>
<evidence type="ECO:0000313" key="4">
    <source>
        <dbReference type="EMBL" id="SDW35581.1"/>
    </source>
</evidence>
<evidence type="ECO:0000313" key="6">
    <source>
        <dbReference type="Proteomes" id="UP000198669"/>
    </source>
</evidence>
<dbReference type="EMBL" id="FNMU01000002">
    <property type="protein sequence ID" value="SDW35581.1"/>
    <property type="molecule type" value="Genomic_DNA"/>
</dbReference>
<dbReference type="KEGG" id="mhaz:BHR79_09435"/>
<keyword evidence="5" id="KW-1185">Reference proteome</keyword>
<dbReference type="RefSeq" id="WP_072562098.1">
    <property type="nucleotide sequence ID" value="NZ_CP017921.1"/>
</dbReference>
<dbReference type="InterPro" id="IPR024981">
    <property type="entry name" value="DUF3887"/>
</dbReference>
<dbReference type="GeneID" id="30583992"/>
<dbReference type="Proteomes" id="UP000267921">
    <property type="component" value="Unassembled WGS sequence"/>
</dbReference>
<sequence length="144" mass="16262">MKKIVIICVVLFLLTAGCLHDSEELRAKEYADPIANQLIKGMQQDNYTLFSEKFTPTMKKALPEETFYEVNDMLMSTVGKPVSLEFLKAVEGERFVTIVYTVTFEDGSEGLFSIALKEENGETRVAGAWIDSPKLRQEEENVTL</sequence>
<dbReference type="PROSITE" id="PS51257">
    <property type="entry name" value="PROKAR_LIPOPROTEIN"/>
    <property type="match status" value="1"/>
</dbReference>
<protein>
    <submittedName>
        <fullName evidence="3">DUF3887 domain-containing protein</fullName>
    </submittedName>
</protein>
<dbReference type="Pfam" id="PF13026">
    <property type="entry name" value="DUF3887"/>
    <property type="match status" value="1"/>
</dbReference>
<evidence type="ECO:0000313" key="3">
    <source>
        <dbReference type="EMBL" id="RNI08985.1"/>
    </source>
</evidence>
<proteinExistence type="predicted"/>